<gene>
    <name evidence="1" type="ORF">MC7420_4226</name>
</gene>
<evidence type="ECO:0000313" key="1">
    <source>
        <dbReference type="EMBL" id="EDX74241.1"/>
    </source>
</evidence>
<reference evidence="1 2" key="1">
    <citation type="submission" date="2008-07" db="EMBL/GenBank/DDBJ databases">
        <authorList>
            <person name="Tandeau de Marsac N."/>
            <person name="Ferriera S."/>
            <person name="Johnson J."/>
            <person name="Kravitz S."/>
            <person name="Beeson K."/>
            <person name="Sutton G."/>
            <person name="Rogers Y.-H."/>
            <person name="Friedman R."/>
            <person name="Frazier M."/>
            <person name="Venter J.C."/>
        </authorList>
    </citation>
    <scope>NUCLEOTIDE SEQUENCE [LARGE SCALE GENOMIC DNA]</scope>
    <source>
        <strain evidence="1 2">PCC 7420</strain>
    </source>
</reference>
<protein>
    <submittedName>
        <fullName evidence="1">Uncharacterized protein</fullName>
    </submittedName>
</protein>
<dbReference type="HOGENOM" id="CLU_3342470_0_0_3"/>
<keyword evidence="2" id="KW-1185">Reference proteome</keyword>
<dbReference type="Proteomes" id="UP000003835">
    <property type="component" value="Unassembled WGS sequence"/>
</dbReference>
<sequence>MLNLTGNLAQYEARIIIVQAAIAPFDPVQLVFAGIQA</sequence>
<dbReference type="EMBL" id="DS989854">
    <property type="protein sequence ID" value="EDX74241.1"/>
    <property type="molecule type" value="Genomic_DNA"/>
</dbReference>
<accession>B4VUX1</accession>
<dbReference type="STRING" id="118168.MC7420_4226"/>
<evidence type="ECO:0000313" key="2">
    <source>
        <dbReference type="Proteomes" id="UP000003835"/>
    </source>
</evidence>
<name>B4VUX1_9CYAN</name>
<organism evidence="1 2">
    <name type="scientific">Coleofasciculus chthonoplastes PCC 7420</name>
    <dbReference type="NCBI Taxonomy" id="118168"/>
    <lineage>
        <taxon>Bacteria</taxon>
        <taxon>Bacillati</taxon>
        <taxon>Cyanobacteriota</taxon>
        <taxon>Cyanophyceae</taxon>
        <taxon>Coleofasciculales</taxon>
        <taxon>Coleofasciculaceae</taxon>
        <taxon>Coleofasciculus</taxon>
    </lineage>
</organism>
<proteinExistence type="predicted"/>
<dbReference type="AlphaFoldDB" id="B4VUX1"/>